<protein>
    <recommendedName>
        <fullName evidence="5">Probable ATP-binding protein YbiT</fullName>
    </recommendedName>
</protein>
<dbReference type="AlphaFoldDB" id="A0A838ZIT3"/>
<dbReference type="InterPro" id="IPR032781">
    <property type="entry name" value="ABC_tran_Xtn"/>
</dbReference>
<proteinExistence type="inferred from homology"/>
<dbReference type="InterPro" id="IPR051309">
    <property type="entry name" value="ABCF_ATPase"/>
</dbReference>
<dbReference type="SMART" id="SM00382">
    <property type="entry name" value="AAA"/>
    <property type="match status" value="2"/>
</dbReference>
<feature type="coiled-coil region" evidence="6">
    <location>
        <begin position="549"/>
        <end position="628"/>
    </location>
</feature>
<dbReference type="Pfam" id="PF00005">
    <property type="entry name" value="ABC_tran"/>
    <property type="match status" value="2"/>
</dbReference>
<reference evidence="8 9" key="1">
    <citation type="submission" date="2020-07" db="EMBL/GenBank/DDBJ databases">
        <title>Moheibacter lacus sp. nov., a member of the family Flavobacteriaceae isolated from freshwater lake sediment.</title>
        <authorList>
            <person name="Liu Y."/>
        </authorList>
    </citation>
    <scope>NUCLEOTIDE SEQUENCE [LARGE SCALE GENOMIC DNA]</scope>
    <source>
        <strain evidence="8 9">BDHS18</strain>
    </source>
</reference>
<evidence type="ECO:0000256" key="2">
    <source>
        <dbReference type="ARBA" id="ARBA00022741"/>
    </source>
</evidence>
<dbReference type="FunFam" id="3.40.50.300:FF:000011">
    <property type="entry name" value="Putative ABC transporter ATP-binding component"/>
    <property type="match status" value="1"/>
</dbReference>
<keyword evidence="6" id="KW-0175">Coiled coil</keyword>
<dbReference type="GO" id="GO:0005524">
    <property type="term" value="F:ATP binding"/>
    <property type="evidence" value="ECO:0007669"/>
    <property type="project" value="UniProtKB-KW"/>
</dbReference>
<dbReference type="Gene3D" id="1.10.287.380">
    <property type="entry name" value="Valyl-tRNA synthetase, C-terminal domain"/>
    <property type="match status" value="1"/>
</dbReference>
<keyword evidence="2" id="KW-0547">Nucleotide-binding</keyword>
<dbReference type="PANTHER" id="PTHR42855:SF2">
    <property type="entry name" value="DRUG RESISTANCE ABC TRANSPORTER,ATP-BINDING PROTEIN"/>
    <property type="match status" value="1"/>
</dbReference>
<dbReference type="InterPro" id="IPR003593">
    <property type="entry name" value="AAA+_ATPase"/>
</dbReference>
<evidence type="ECO:0000259" key="7">
    <source>
        <dbReference type="PROSITE" id="PS50893"/>
    </source>
</evidence>
<dbReference type="Pfam" id="PF12848">
    <property type="entry name" value="ABC_tran_Xtn"/>
    <property type="match status" value="1"/>
</dbReference>
<dbReference type="Proteomes" id="UP000552241">
    <property type="component" value="Unassembled WGS sequence"/>
</dbReference>
<dbReference type="FunFam" id="3.40.50.300:FF:000070">
    <property type="entry name" value="Putative ABC transporter ATP-binding component"/>
    <property type="match status" value="1"/>
</dbReference>
<feature type="coiled-coil region" evidence="6">
    <location>
        <begin position="245"/>
        <end position="279"/>
    </location>
</feature>
<organism evidence="8 9">
    <name type="scientific">Moheibacter lacus</name>
    <dbReference type="NCBI Taxonomy" id="2745851"/>
    <lineage>
        <taxon>Bacteria</taxon>
        <taxon>Pseudomonadati</taxon>
        <taxon>Bacteroidota</taxon>
        <taxon>Flavobacteriia</taxon>
        <taxon>Flavobacteriales</taxon>
        <taxon>Weeksellaceae</taxon>
        <taxon>Moheibacter</taxon>
    </lineage>
</organism>
<dbReference type="SUPFAM" id="SSF161270">
    <property type="entry name" value="PspA lactotransferrin-binding region"/>
    <property type="match status" value="1"/>
</dbReference>
<keyword evidence="9" id="KW-1185">Reference proteome</keyword>
<evidence type="ECO:0000256" key="1">
    <source>
        <dbReference type="ARBA" id="ARBA00022737"/>
    </source>
</evidence>
<dbReference type="InterPro" id="IPR017871">
    <property type="entry name" value="ABC_transporter-like_CS"/>
</dbReference>
<keyword evidence="1" id="KW-0677">Repeat</keyword>
<comment type="caution">
    <text evidence="8">The sequence shown here is derived from an EMBL/GenBank/DDBJ whole genome shotgun (WGS) entry which is preliminary data.</text>
</comment>
<dbReference type="RefSeq" id="WP_182042734.1">
    <property type="nucleotide sequence ID" value="NZ_JACDZE010000001.1"/>
</dbReference>
<name>A0A838ZIT3_9FLAO</name>
<comment type="similarity">
    <text evidence="4">Belongs to the ABC transporter superfamily. ABCF family. YbiT subfamily.</text>
</comment>
<evidence type="ECO:0000256" key="5">
    <source>
        <dbReference type="ARBA" id="ARBA00074044"/>
    </source>
</evidence>
<evidence type="ECO:0000313" key="8">
    <source>
        <dbReference type="EMBL" id="MBA5629168.1"/>
    </source>
</evidence>
<dbReference type="GO" id="GO:0016887">
    <property type="term" value="F:ATP hydrolysis activity"/>
    <property type="evidence" value="ECO:0007669"/>
    <property type="project" value="InterPro"/>
</dbReference>
<dbReference type="EMBL" id="JACDZE010000001">
    <property type="protein sequence ID" value="MBA5629168.1"/>
    <property type="molecule type" value="Genomic_DNA"/>
</dbReference>
<dbReference type="SUPFAM" id="SSF52540">
    <property type="entry name" value="P-loop containing nucleoside triphosphate hydrolases"/>
    <property type="match status" value="2"/>
</dbReference>
<evidence type="ECO:0000313" key="9">
    <source>
        <dbReference type="Proteomes" id="UP000552241"/>
    </source>
</evidence>
<dbReference type="CDD" id="cd03221">
    <property type="entry name" value="ABCF_EF-3"/>
    <property type="match status" value="2"/>
</dbReference>
<evidence type="ECO:0000256" key="4">
    <source>
        <dbReference type="ARBA" id="ARBA00061551"/>
    </source>
</evidence>
<feature type="domain" description="ABC transporter" evidence="7">
    <location>
        <begin position="328"/>
        <end position="541"/>
    </location>
</feature>
<dbReference type="InterPro" id="IPR037118">
    <property type="entry name" value="Val-tRNA_synth_C_sf"/>
</dbReference>
<dbReference type="InterPro" id="IPR003439">
    <property type="entry name" value="ABC_transporter-like_ATP-bd"/>
</dbReference>
<dbReference type="InterPro" id="IPR027417">
    <property type="entry name" value="P-loop_NTPase"/>
</dbReference>
<evidence type="ECO:0000256" key="6">
    <source>
        <dbReference type="SAM" id="Coils"/>
    </source>
</evidence>
<evidence type="ECO:0000256" key="3">
    <source>
        <dbReference type="ARBA" id="ARBA00022840"/>
    </source>
</evidence>
<feature type="domain" description="ABC transporter" evidence="7">
    <location>
        <begin position="2"/>
        <end position="260"/>
    </location>
</feature>
<gene>
    <name evidence="8" type="ORF">HU137_05210</name>
</gene>
<keyword evidence="3 8" id="KW-0067">ATP-binding</keyword>
<dbReference type="PROSITE" id="PS50893">
    <property type="entry name" value="ABC_TRANSPORTER_2"/>
    <property type="match status" value="2"/>
</dbReference>
<dbReference type="PROSITE" id="PS00211">
    <property type="entry name" value="ABC_TRANSPORTER_1"/>
    <property type="match status" value="2"/>
</dbReference>
<dbReference type="Gene3D" id="3.40.50.300">
    <property type="entry name" value="P-loop containing nucleotide triphosphate hydrolases"/>
    <property type="match status" value="2"/>
</dbReference>
<accession>A0A838ZIT3</accession>
<sequence length="632" mass="72527">MLLVQNLGVHFAGNYLFDNVSFRINKGNRVGLAGKNGAGKSTLLKILAKKQIADEGDVVHEGEVSVGFLTQDIDFEKGRTVWEEAGRAFQQLNEIQQKIDFTNDQLSTRIDYESDAYGKLIEDITHLTDRFNLLGGYTKDAEMEKILFGLGFKAEDFHRQTEEFSGGWRMRIELAKLLLQKHDVLLLDEPTNHLDIDSILWLEDFLQDYPGAVVLVSHDKQFLDNVTNRTLEIANKQVHDYKANYSKYIELRQERREKMEQAQKNQEQYIKHTEQLINKFRAKASKAATAQSLIKKLDKIDRIEVENEDVHKMNIRFASAVVPGKIIFELEKVGKKYGEKQIFDDVNFYVNRGEKIAFVGQNGQGKTTLARVMVDGLEHSGIIKLGHNVEVGYFAQNQAEVLNEKWSVLEEAEYASTEETRKQVRDVLGAFLFSGETVEKKVSVLSGGERNRLALAKLLLKPFNVLVMDEPTNHLDIQSKEILKQALKNFDGTLILVSHDREFLDGLANKVFEFRDGKVNEFLGGITEYLAERKAQGFREIEKVETQSIASVQSELKKEKVQLSQEEIKEQKRIKNKITKLEEEIADLESKIADLEKKFETSHADEDLKKYDELKLNLEDKMQEWEELMMLI</sequence>
<dbReference type="PANTHER" id="PTHR42855">
    <property type="entry name" value="ABC TRANSPORTER ATP-BINDING SUBUNIT"/>
    <property type="match status" value="1"/>
</dbReference>